<dbReference type="RefSeq" id="WP_231499093.1">
    <property type="nucleotide sequence ID" value="NZ_CAHPRW010000039.1"/>
</dbReference>
<protein>
    <submittedName>
        <fullName evidence="1">Uncharacterized protein</fullName>
    </submittedName>
</protein>
<gene>
    <name evidence="1" type="ORF">GHA_00894</name>
</gene>
<dbReference type="AlphaFoldDB" id="A0AA35D5F0"/>
<evidence type="ECO:0000313" key="1">
    <source>
        <dbReference type="EMBL" id="CAB5671682.1"/>
    </source>
</evidence>
<reference evidence="1" key="1">
    <citation type="submission" date="2020-05" db="EMBL/GenBank/DDBJ databases">
        <authorList>
            <person name="Delgado-Blas J."/>
        </authorList>
    </citation>
    <scope>NUCLEOTIDE SEQUENCE</scope>
    <source>
        <strain evidence="1">BB1454</strain>
    </source>
</reference>
<proteinExistence type="predicted"/>
<accession>A0AA35D5F0</accession>
<dbReference type="GeneID" id="74938245"/>
<evidence type="ECO:0000313" key="2">
    <source>
        <dbReference type="Proteomes" id="UP000834458"/>
    </source>
</evidence>
<name>A0AA35D5F0_9BURK</name>
<dbReference type="Proteomes" id="UP000834458">
    <property type="component" value="Unassembled WGS sequence"/>
</dbReference>
<dbReference type="EMBL" id="CAHPSC010000008">
    <property type="protein sequence ID" value="CAB5671682.1"/>
    <property type="molecule type" value="Genomic_DNA"/>
</dbReference>
<comment type="caution">
    <text evidence="1">The sequence shown here is derived from an EMBL/GenBank/DDBJ whole genome shotgun (WGS) entry which is preliminary data.</text>
</comment>
<sequence>MNTSAMTGAASATSEASAPLTALEALQREARWATATPQQREVLKRIALQRDRWAAARQAREQALAQRAARTSVPVDAPLAERLMVFARLHPVATAGVAGLALLLGPRKLWRYGALALPWINKLRR</sequence>
<organism evidence="1 2">
    <name type="scientific">Comamonas aquatica</name>
    <dbReference type="NCBI Taxonomy" id="225991"/>
    <lineage>
        <taxon>Bacteria</taxon>
        <taxon>Pseudomonadati</taxon>
        <taxon>Pseudomonadota</taxon>
        <taxon>Betaproteobacteria</taxon>
        <taxon>Burkholderiales</taxon>
        <taxon>Comamonadaceae</taxon>
        <taxon>Comamonas</taxon>
    </lineage>
</organism>